<dbReference type="GO" id="GO:0016987">
    <property type="term" value="F:sigma factor activity"/>
    <property type="evidence" value="ECO:0007669"/>
    <property type="project" value="UniProtKB-KW"/>
</dbReference>
<dbReference type="InterPro" id="IPR014284">
    <property type="entry name" value="RNA_pol_sigma-70_dom"/>
</dbReference>
<dbReference type="InterPro" id="IPR039425">
    <property type="entry name" value="RNA_pol_sigma-70-like"/>
</dbReference>
<dbReference type="NCBIfam" id="TIGR02937">
    <property type="entry name" value="sigma70-ECF"/>
    <property type="match status" value="1"/>
</dbReference>
<reference evidence="7 8" key="1">
    <citation type="submission" date="2014-02" db="EMBL/GenBank/DDBJ databases">
        <authorList>
            <person name="Sears C."/>
            <person name="Carroll K."/>
            <person name="Sack B.R."/>
            <person name="Qadri F."/>
            <person name="Myers L.L."/>
            <person name="Chung G.-T."/>
            <person name="Escheverria P."/>
            <person name="Fraser C.M."/>
            <person name="Sadzewicz L."/>
            <person name="Shefchek K.A."/>
            <person name="Tallon L."/>
            <person name="Das S.P."/>
            <person name="Daugherty S."/>
            <person name="Mongodin E.F."/>
        </authorList>
    </citation>
    <scope>NUCLEOTIDE SEQUENCE [LARGE SCALE GENOMIC DNA]</scope>
    <source>
        <strain evidence="7 8">1007-1-F #10</strain>
    </source>
</reference>
<evidence type="ECO:0000256" key="5">
    <source>
        <dbReference type="SAM" id="MobiDB-lite"/>
    </source>
</evidence>
<feature type="domain" description="RNA polymerase sigma-70 region 2" evidence="6">
    <location>
        <begin position="42"/>
        <end position="106"/>
    </location>
</feature>
<keyword evidence="1" id="KW-0805">Transcription regulation</keyword>
<proteinExistence type="predicted"/>
<dbReference type="GO" id="GO:0006352">
    <property type="term" value="P:DNA-templated transcription initiation"/>
    <property type="evidence" value="ECO:0007669"/>
    <property type="project" value="InterPro"/>
</dbReference>
<dbReference type="Gene3D" id="1.10.1740.10">
    <property type="match status" value="1"/>
</dbReference>
<dbReference type="GO" id="GO:0003677">
    <property type="term" value="F:DNA binding"/>
    <property type="evidence" value="ECO:0007669"/>
    <property type="project" value="UniProtKB-KW"/>
</dbReference>
<sequence>MRFIINLFSVSENVEKKDVFIAVEPSDDESARRRAELLRKYVMPHKNLIYSICIKYTYNQEDIEDNYLEALVNFFKYMDSYDPARPVKTWIYAVTKRLVADLNNRNKSRMPPDDNIDISEISSSLPGEDEPSENCMGMDNYHKYYNDDILWALDRLKPIYKEALLLQQAGYKIGEIMEITYRNGTLQTRNVETVKSRLFLAKTQLRKLLTRDGEKRVD</sequence>
<keyword evidence="4" id="KW-0804">Transcription</keyword>
<dbReference type="SUPFAM" id="SSF88946">
    <property type="entry name" value="Sigma2 domain of RNA polymerase sigma factors"/>
    <property type="match status" value="1"/>
</dbReference>
<evidence type="ECO:0000313" key="7">
    <source>
        <dbReference type="EMBL" id="EYA11863.1"/>
    </source>
</evidence>
<evidence type="ECO:0000259" key="6">
    <source>
        <dbReference type="Pfam" id="PF04542"/>
    </source>
</evidence>
<dbReference type="PANTHER" id="PTHR43133">
    <property type="entry name" value="RNA POLYMERASE ECF-TYPE SIGMA FACTO"/>
    <property type="match status" value="1"/>
</dbReference>
<keyword evidence="2" id="KW-0731">Sigma factor</keyword>
<dbReference type="RefSeq" id="WP_226789692.1">
    <property type="nucleotide sequence ID" value="NZ_JGEA01000073.1"/>
</dbReference>
<feature type="region of interest" description="Disordered" evidence="5">
    <location>
        <begin position="105"/>
        <end position="131"/>
    </location>
</feature>
<organism evidence="7 8">
    <name type="scientific">Bacteroides fragilis str. 1007-1-F #10</name>
    <dbReference type="NCBI Taxonomy" id="1339295"/>
    <lineage>
        <taxon>Bacteria</taxon>
        <taxon>Pseudomonadati</taxon>
        <taxon>Bacteroidota</taxon>
        <taxon>Bacteroidia</taxon>
        <taxon>Bacteroidales</taxon>
        <taxon>Bacteroidaceae</taxon>
        <taxon>Bacteroides</taxon>
    </lineage>
</organism>
<dbReference type="Proteomes" id="UP000022433">
    <property type="component" value="Unassembled WGS sequence"/>
</dbReference>
<dbReference type="Pfam" id="PF04542">
    <property type="entry name" value="Sigma70_r2"/>
    <property type="match status" value="1"/>
</dbReference>
<gene>
    <name evidence="7" type="ORF">M104_5023</name>
</gene>
<evidence type="ECO:0000256" key="2">
    <source>
        <dbReference type="ARBA" id="ARBA00023082"/>
    </source>
</evidence>
<evidence type="ECO:0000256" key="3">
    <source>
        <dbReference type="ARBA" id="ARBA00023125"/>
    </source>
</evidence>
<dbReference type="InterPro" id="IPR013325">
    <property type="entry name" value="RNA_pol_sigma_r2"/>
</dbReference>
<dbReference type="Gene3D" id="1.10.10.10">
    <property type="entry name" value="Winged helix-like DNA-binding domain superfamily/Winged helix DNA-binding domain"/>
    <property type="match status" value="1"/>
</dbReference>
<evidence type="ECO:0000256" key="4">
    <source>
        <dbReference type="ARBA" id="ARBA00023163"/>
    </source>
</evidence>
<keyword evidence="3" id="KW-0238">DNA-binding</keyword>
<accession>A0AAN4SFT1</accession>
<dbReference type="AlphaFoldDB" id="A0AAN4SFT1"/>
<protein>
    <submittedName>
        <fullName evidence="7">RNA polymerase sigma factor, sigma-70 family protein</fullName>
    </submittedName>
</protein>
<comment type="caution">
    <text evidence="7">The sequence shown here is derived from an EMBL/GenBank/DDBJ whole genome shotgun (WGS) entry which is preliminary data.</text>
</comment>
<evidence type="ECO:0000313" key="8">
    <source>
        <dbReference type="Proteomes" id="UP000022433"/>
    </source>
</evidence>
<dbReference type="PANTHER" id="PTHR43133:SF8">
    <property type="entry name" value="RNA POLYMERASE SIGMA FACTOR HI_1459-RELATED"/>
    <property type="match status" value="1"/>
</dbReference>
<dbReference type="InterPro" id="IPR007627">
    <property type="entry name" value="RNA_pol_sigma70_r2"/>
</dbReference>
<dbReference type="InterPro" id="IPR036388">
    <property type="entry name" value="WH-like_DNA-bd_sf"/>
</dbReference>
<name>A0AAN4SFT1_BACFG</name>
<evidence type="ECO:0000256" key="1">
    <source>
        <dbReference type="ARBA" id="ARBA00023015"/>
    </source>
</evidence>
<dbReference type="EMBL" id="JGEA01000073">
    <property type="protein sequence ID" value="EYA11863.1"/>
    <property type="molecule type" value="Genomic_DNA"/>
</dbReference>